<dbReference type="InterPro" id="IPR029028">
    <property type="entry name" value="Alpha/beta_knot_MTases"/>
</dbReference>
<evidence type="ECO:0000256" key="1">
    <source>
        <dbReference type="ARBA" id="ARBA00022603"/>
    </source>
</evidence>
<keyword evidence="2" id="KW-0808">Transferase</keyword>
<dbReference type="EMBL" id="GG738857">
    <property type="protein sequence ID" value="EFC46888.1"/>
    <property type="molecule type" value="Genomic_DNA"/>
</dbReference>
<dbReference type="GO" id="GO:0030488">
    <property type="term" value="P:tRNA methylation"/>
    <property type="evidence" value="ECO:0007669"/>
    <property type="project" value="InterPro"/>
</dbReference>
<dbReference type="GeneID" id="8859762"/>
<organism evidence="6">
    <name type="scientific">Naegleria gruberi</name>
    <name type="common">Amoeba</name>
    <dbReference type="NCBI Taxonomy" id="5762"/>
    <lineage>
        <taxon>Eukaryota</taxon>
        <taxon>Discoba</taxon>
        <taxon>Heterolobosea</taxon>
        <taxon>Tetramitia</taxon>
        <taxon>Eutetramitia</taxon>
        <taxon>Vahlkampfiidae</taxon>
        <taxon>Naegleria</taxon>
    </lineage>
</organism>
<feature type="domain" description="tRNA/rRNA methyltransferase SpoU type" evidence="4">
    <location>
        <begin position="57"/>
        <end position="199"/>
    </location>
</feature>
<reference evidence="5 6" key="1">
    <citation type="journal article" date="2010" name="Cell">
        <title>The genome of Naegleria gruberi illuminates early eukaryotic versatility.</title>
        <authorList>
            <person name="Fritz-Laylin L.K."/>
            <person name="Prochnik S.E."/>
            <person name="Ginger M.L."/>
            <person name="Dacks J.B."/>
            <person name="Carpenter M.L."/>
            <person name="Field M.C."/>
            <person name="Kuo A."/>
            <person name="Paredez A."/>
            <person name="Chapman J."/>
            <person name="Pham J."/>
            <person name="Shu S."/>
            <person name="Neupane R."/>
            <person name="Cipriano M."/>
            <person name="Mancuso J."/>
            <person name="Tu H."/>
            <person name="Salamov A."/>
            <person name="Lindquist E."/>
            <person name="Shapiro H."/>
            <person name="Lucas S."/>
            <person name="Grigoriev I.V."/>
            <person name="Cande W.Z."/>
            <person name="Fulton C."/>
            <person name="Rokhsar D.S."/>
            <person name="Dawson S.C."/>
        </authorList>
    </citation>
    <scope>NUCLEOTIDE SEQUENCE [LARGE SCALE GENOMIC DNA]</scope>
    <source>
        <strain evidence="5 6">NEG-M</strain>
    </source>
</reference>
<accession>D2V8Z4</accession>
<dbReference type="OMA" id="QTARSQC"/>
<dbReference type="OrthoDB" id="241340at2759"/>
<protein>
    <submittedName>
        <fullName evidence="5">Predicted protein</fullName>
    </submittedName>
</protein>
<dbReference type="InterPro" id="IPR044748">
    <property type="entry name" value="Trm3/TARBP1_C"/>
</dbReference>
<proteinExistence type="predicted"/>
<dbReference type="SUPFAM" id="SSF75217">
    <property type="entry name" value="alpha/beta knot"/>
    <property type="match status" value="1"/>
</dbReference>
<gene>
    <name evidence="5" type="ORF">NAEGRDRAFT_31998</name>
</gene>
<sequence>MGEPTNNEDEENNHSEDDDNTTLNFQTKFVPWSEMEIQNELNPRSLLQHKNGKRQSIIVIASLIDKIPNLAGLARTCEIFSAEKLVLPHMNVVEMEEFKSISVSAEHWIPVEACPPTELAQYLSQKRQEGYTIVGLEQTSTSVMLPDYEFPERCCICLGNEKEGMPPELLSLMDTCVEIPQLGVLRSLNVHVSASIMIYRYTEQFLRRK</sequence>
<dbReference type="STRING" id="5762.D2V8Z4"/>
<dbReference type="InterPro" id="IPR029026">
    <property type="entry name" value="tRNA_m1G_MTases_N"/>
</dbReference>
<keyword evidence="1" id="KW-0489">Methyltransferase</keyword>
<keyword evidence="6" id="KW-1185">Reference proteome</keyword>
<dbReference type="Pfam" id="PF00588">
    <property type="entry name" value="SpoU_methylase"/>
    <property type="match status" value="1"/>
</dbReference>
<evidence type="ECO:0000313" key="6">
    <source>
        <dbReference type="Proteomes" id="UP000006671"/>
    </source>
</evidence>
<feature type="region of interest" description="Disordered" evidence="3">
    <location>
        <begin position="1"/>
        <end position="23"/>
    </location>
</feature>
<name>D2V8Z4_NAEGR</name>
<dbReference type="eggNOG" id="KOG0839">
    <property type="taxonomic scope" value="Eukaryota"/>
</dbReference>
<evidence type="ECO:0000256" key="3">
    <source>
        <dbReference type="SAM" id="MobiDB-lite"/>
    </source>
</evidence>
<dbReference type="PANTHER" id="PTHR12029">
    <property type="entry name" value="RNA METHYLTRANSFERASE"/>
    <property type="match status" value="1"/>
</dbReference>
<feature type="compositionally biased region" description="Acidic residues" evidence="3">
    <location>
        <begin position="1"/>
        <end position="20"/>
    </location>
</feature>
<dbReference type="KEGG" id="ngr:NAEGRDRAFT_31998"/>
<evidence type="ECO:0000256" key="2">
    <source>
        <dbReference type="ARBA" id="ARBA00022679"/>
    </source>
</evidence>
<dbReference type="GO" id="GO:0003723">
    <property type="term" value="F:RNA binding"/>
    <property type="evidence" value="ECO:0007669"/>
    <property type="project" value="InterPro"/>
</dbReference>
<dbReference type="InterPro" id="IPR001537">
    <property type="entry name" value="SpoU_MeTrfase"/>
</dbReference>
<dbReference type="VEuPathDB" id="AmoebaDB:NAEGRDRAFT_31998"/>
<evidence type="ECO:0000313" key="5">
    <source>
        <dbReference type="EMBL" id="EFC46888.1"/>
    </source>
</evidence>
<dbReference type="Gene3D" id="3.40.1280.10">
    <property type="match status" value="1"/>
</dbReference>
<dbReference type="InParanoid" id="D2V8Z4"/>
<dbReference type="GO" id="GO:0016423">
    <property type="term" value="F:tRNA (guanine) methyltransferase activity"/>
    <property type="evidence" value="ECO:0007669"/>
    <property type="project" value="InterPro"/>
</dbReference>
<evidence type="ECO:0000259" key="4">
    <source>
        <dbReference type="Pfam" id="PF00588"/>
    </source>
</evidence>
<dbReference type="PANTHER" id="PTHR12029:SF11">
    <property type="entry name" value="METHYLTRANSFERASE TARBP1-RELATED"/>
    <property type="match status" value="1"/>
</dbReference>
<dbReference type="AlphaFoldDB" id="D2V8Z4"/>
<dbReference type="InterPro" id="IPR045330">
    <property type="entry name" value="TRM3/TARBP1"/>
</dbReference>
<dbReference type="RefSeq" id="XP_002679632.1">
    <property type="nucleotide sequence ID" value="XM_002679586.1"/>
</dbReference>
<dbReference type="CDD" id="cd18091">
    <property type="entry name" value="SpoU-like_TRM3-like"/>
    <property type="match status" value="1"/>
</dbReference>
<dbReference type="Proteomes" id="UP000006671">
    <property type="component" value="Unassembled WGS sequence"/>
</dbReference>